<dbReference type="Pfam" id="PF22939">
    <property type="entry name" value="WHD_GPIID"/>
    <property type="match status" value="1"/>
</dbReference>
<dbReference type="EMBL" id="QZAN01000127">
    <property type="protein sequence ID" value="THW57137.1"/>
    <property type="molecule type" value="Genomic_DNA"/>
</dbReference>
<dbReference type="Pfam" id="PF24883">
    <property type="entry name" value="NPHP3_N"/>
    <property type="match status" value="1"/>
</dbReference>
<proteinExistence type="predicted"/>
<sequence>MLSLFRSRPTASPTSVATDSLNEALQSFQETLDPEQRAKLQAIKVVPDAHAVAELTHQLDQENARRKSRCVAARISPLLESLQQFSGIVETFVSSNPQIAALIWGSIKLVLQRLGESTDLEQIASNFTTYFDKLSSLLMTIGKRCPRLREYQSLYGGSIDLQKALSNFYSVVVRCCEQAVKVIRRSGYTQLLRAVTGSFTSDFEPLLLQINQTSEEVDEAIHLAEAKLNRNERQLQTLERQSNEKYRRIIFANSRQREKSEAHMAAQMQLDRQRVRQAAVLDRLSSYDQRLAFCRARTQRHGSTGQWLVQTNQFMDWITGNDPCVFWCHGKLGSGKTVMTGYVVEYLAAKHNQVSEKIVYFFCQHDDETSLKAATILGCLARQCLDQDVNTFNALESEAVALSEDPQDMRRLVYLLCAVVKRTGRIIIVFDGLDECPHKEMMLVLRVFHNIMHQNPAGLKLYVSGDSRIADLVGTLLNPRYIVSAHSPKGATDLQDIVQQLVATKRDDGDFVVSDNRLYQEVVDALSAGTQGMILWVKFQLEDICRQKTDESIRAALRHLPRDLSETYARLLSRIDHEGNTDICAKVFRWMSVVKRPLHLEELREAISVEPRQPCFKAERLINNIKGLLQWCHGLIMLDEQDDVLHFTHSSIKEFLCSDAAQEPMSSDFRVTLKEAELEVGAVCVTYLSFTDFKTQLIKRPAQSRQPKPMSPMIMVDQALTTNSSNKLLSTANVFMGSRVKPASVNASIFRPQASNSSTRPVVTFRLFSYAASSWLLHTADLSPEQTSLWCLWKALVAGSNDAIERPSLLSSIEHWYHVTSGAALRKFIFSVKHHALFYLCSTEYMNHDVVSPRFQALLLTEALKDDCASFIEPFLDTTGYVARAMWLKHALLISDDDAIVALVLSGNEWNEQLTIGERSGLLVKMTSSLRPSLYGSSQKLVQFELDAYHQNEPAGRGPTLIETVIRQGEPEILHDLCQKTADAGVSLDRAIAAECKTALHIAVLHGKTWAVRELLQAGADPDAMDNQDQTALHLVAQRRTSRGQPLVDHEWDSSLEMATLLLEAGADTDVRDQSGRVALECASTSLRPLLQVLYARLCGSS</sequence>
<gene>
    <name evidence="7" type="ORF">D6D20_08197</name>
</gene>
<dbReference type="InterPro" id="IPR056125">
    <property type="entry name" value="DUF7708"/>
</dbReference>
<dbReference type="Gene3D" id="3.40.50.300">
    <property type="entry name" value="P-loop containing nucleotide triphosphate hydrolases"/>
    <property type="match status" value="1"/>
</dbReference>
<evidence type="ECO:0000256" key="3">
    <source>
        <dbReference type="SAM" id="Coils"/>
    </source>
</evidence>
<dbReference type="SMART" id="SM00248">
    <property type="entry name" value="ANK"/>
    <property type="match status" value="4"/>
</dbReference>
<feature type="domain" description="Nephrocystin 3-like N-terminal" evidence="6">
    <location>
        <begin position="304"/>
        <end position="464"/>
    </location>
</feature>
<keyword evidence="1" id="KW-0677">Repeat</keyword>
<organism evidence="7 8">
    <name type="scientific">Aureobasidium pullulans</name>
    <name type="common">Black yeast</name>
    <name type="synonym">Pullularia pullulans</name>
    <dbReference type="NCBI Taxonomy" id="5580"/>
    <lineage>
        <taxon>Eukaryota</taxon>
        <taxon>Fungi</taxon>
        <taxon>Dikarya</taxon>
        <taxon>Ascomycota</taxon>
        <taxon>Pezizomycotina</taxon>
        <taxon>Dothideomycetes</taxon>
        <taxon>Dothideomycetidae</taxon>
        <taxon>Dothideales</taxon>
        <taxon>Saccotheciaceae</taxon>
        <taxon>Aureobasidium</taxon>
    </lineage>
</organism>
<dbReference type="Pfam" id="PF12796">
    <property type="entry name" value="Ank_2"/>
    <property type="match status" value="1"/>
</dbReference>
<dbReference type="InterPro" id="IPR002110">
    <property type="entry name" value="Ankyrin_rpt"/>
</dbReference>
<dbReference type="SUPFAM" id="SSF48403">
    <property type="entry name" value="Ankyrin repeat"/>
    <property type="match status" value="1"/>
</dbReference>
<feature type="domain" description="DUF7708" evidence="5">
    <location>
        <begin position="79"/>
        <end position="223"/>
    </location>
</feature>
<dbReference type="InterPro" id="IPR056884">
    <property type="entry name" value="NPHP3-like_N"/>
</dbReference>
<dbReference type="PROSITE" id="PS50297">
    <property type="entry name" value="ANK_REP_REGION"/>
    <property type="match status" value="1"/>
</dbReference>
<dbReference type="PANTHER" id="PTHR10039:SF10">
    <property type="entry name" value="NACHT DOMAIN-CONTAINING PROTEIN"/>
    <property type="match status" value="1"/>
</dbReference>
<dbReference type="InterPro" id="IPR054471">
    <property type="entry name" value="GPIID_WHD"/>
</dbReference>
<evidence type="ECO:0000256" key="2">
    <source>
        <dbReference type="PROSITE-ProRule" id="PRU00023"/>
    </source>
</evidence>
<dbReference type="InterPro" id="IPR027417">
    <property type="entry name" value="P-loop_NTPase"/>
</dbReference>
<dbReference type="PANTHER" id="PTHR10039">
    <property type="entry name" value="AMELOGENIN"/>
    <property type="match status" value="1"/>
</dbReference>
<name>A0A4S8YZ57_AURPU</name>
<accession>A0A4S8YZ57</accession>
<evidence type="ECO:0000313" key="7">
    <source>
        <dbReference type="EMBL" id="THW57137.1"/>
    </source>
</evidence>
<feature type="repeat" description="ANK" evidence="2">
    <location>
        <begin position="995"/>
        <end position="1027"/>
    </location>
</feature>
<evidence type="ECO:0000313" key="8">
    <source>
        <dbReference type="Proteomes" id="UP000310421"/>
    </source>
</evidence>
<evidence type="ECO:0000259" key="4">
    <source>
        <dbReference type="Pfam" id="PF22939"/>
    </source>
</evidence>
<feature type="domain" description="GPI inositol-deacylase winged helix" evidence="4">
    <location>
        <begin position="585"/>
        <end position="670"/>
    </location>
</feature>
<evidence type="ECO:0000256" key="1">
    <source>
        <dbReference type="ARBA" id="ARBA00022737"/>
    </source>
</evidence>
<protein>
    <submittedName>
        <fullName evidence="7">Uncharacterized protein</fullName>
    </submittedName>
</protein>
<evidence type="ECO:0000259" key="5">
    <source>
        <dbReference type="Pfam" id="PF24809"/>
    </source>
</evidence>
<dbReference type="PROSITE" id="PS50088">
    <property type="entry name" value="ANK_REPEAT"/>
    <property type="match status" value="1"/>
</dbReference>
<keyword evidence="3" id="KW-0175">Coiled coil</keyword>
<reference evidence="7 8" key="1">
    <citation type="submission" date="2018-10" db="EMBL/GenBank/DDBJ databases">
        <title>Fifty Aureobasidium pullulans genomes reveal a recombining polyextremotolerant generalist.</title>
        <authorList>
            <person name="Gostincar C."/>
            <person name="Turk M."/>
            <person name="Zajc J."/>
            <person name="Gunde-Cimerman N."/>
        </authorList>
    </citation>
    <scope>NUCLEOTIDE SEQUENCE [LARGE SCALE GENOMIC DNA]</scope>
    <source>
        <strain evidence="7 8">EXF-10751</strain>
    </source>
</reference>
<dbReference type="SUPFAM" id="SSF52540">
    <property type="entry name" value="P-loop containing nucleoside triphosphate hydrolases"/>
    <property type="match status" value="1"/>
</dbReference>
<dbReference type="AlphaFoldDB" id="A0A4S8YZ57"/>
<feature type="coiled-coil region" evidence="3">
    <location>
        <begin position="214"/>
        <end position="248"/>
    </location>
</feature>
<dbReference type="InterPro" id="IPR036770">
    <property type="entry name" value="Ankyrin_rpt-contain_sf"/>
</dbReference>
<dbReference type="Pfam" id="PF24809">
    <property type="entry name" value="DUF7708"/>
    <property type="match status" value="1"/>
</dbReference>
<dbReference type="Gene3D" id="1.25.40.20">
    <property type="entry name" value="Ankyrin repeat-containing domain"/>
    <property type="match status" value="1"/>
</dbReference>
<evidence type="ECO:0000259" key="6">
    <source>
        <dbReference type="Pfam" id="PF24883"/>
    </source>
</evidence>
<keyword evidence="2" id="KW-0040">ANK repeat</keyword>
<dbReference type="Proteomes" id="UP000310421">
    <property type="component" value="Unassembled WGS sequence"/>
</dbReference>
<comment type="caution">
    <text evidence="7">The sequence shown here is derived from an EMBL/GenBank/DDBJ whole genome shotgun (WGS) entry which is preliminary data.</text>
</comment>